<evidence type="ECO:0008006" key="14">
    <source>
        <dbReference type="Google" id="ProtNLM"/>
    </source>
</evidence>
<dbReference type="InterPro" id="IPR038970">
    <property type="entry name" value="Lyase_8"/>
</dbReference>
<evidence type="ECO:0000259" key="9">
    <source>
        <dbReference type="Pfam" id="PF02884"/>
    </source>
</evidence>
<dbReference type="Proteomes" id="UP000050867">
    <property type="component" value="Unassembled WGS sequence"/>
</dbReference>
<feature type="active site" evidence="6">
    <location>
        <position position="332"/>
    </location>
</feature>
<keyword evidence="13" id="KW-1185">Reference proteome</keyword>
<sequence>MGHGRISRRTVVGAGAGAVTLAAAPRPAAGAGRAGRQEPTPAADQDVHDELLGRWREVLVGGAVPADATDYATAVAAQDRTAQRHLASLRTDPGRTTPWDDLPLGSASANVTSVANRLRTIALCCATPASTLHGDQDAARAVAAGLGVLHASAYRAGQESYGNWWDWEIGTSKSVGDSAVLLGAALPAGTRDGLLAAIDHFVPDPRRMLRDTLESTGANRVDLCRAVAVRGALGRDPERLRLASTSLTGVLDPVLVGDGFHPDGSFVMHTCVAYPGTYGEVLVRGMAELMRLLAGTEWDVAAHERERTVAAVRDTFLPLVHGGLMADSVRGRAIARTTARDADDGFLLTVDLVSLAGALPPAQAETALRLRAVARDWLRRNTWRPLSSRQPVQIATVAAVLADDTLPDAPGLHGHFAYPDMERFVHRRPGWSCSLALNSDRIARYEYMNGENAKGWHTGDGMLQLHLDTDLFHYTEDYWPTVDAKRLPGTTVDTAPLPVGAGGDNDHQPLTGTRWSGGVRLDDVGFASVDLRGTDSPLRARKSWLFLDDAVLCAGSGIRSGPGRGVETVVENRRTDARLTIDGQAPTGPSAPARWAHLAGVGGYVFLSHPPELHALREERTGRWRDLHATGPTTPLTQPYTTLWLDHGADPDDAAYAYLQLPGASFAATAARASYPGVRVTALTPELHAFSSLPGHGPRLTAITFFAPGTHDGITVDAPCSVLLTEEPGTALRVAVADPSRSAATVTVELDRHRSVFPAVTSADEGLHVLDTSPLRLLAEPGARHGASLRAELRPGRPPRRQHARTLVAAADATVRGGVHADDNAGTGPLLTVWTAETADDTHRAYLAFDLSTVRSRVHRAVLWLYGSIPNDPATRADDLLATGLRAYAVPPGSWTESDLTWRTAPPPGAALGTGQATVYPDWIALEVTGAVTARPGDRLDLALAQQDPGHRVLLHGRENPVHPPLLELITD</sequence>
<feature type="active site" evidence="6">
    <location>
        <position position="269"/>
    </location>
</feature>
<comment type="similarity">
    <text evidence="2">Belongs to the polysaccharide lyase 8 family.</text>
</comment>
<dbReference type="PANTHER" id="PTHR38481:SF1">
    <property type="entry name" value="HYALURONATE LYASE"/>
    <property type="match status" value="1"/>
</dbReference>
<dbReference type="SUPFAM" id="SSF74650">
    <property type="entry name" value="Galactose mutarotase-like"/>
    <property type="match status" value="1"/>
</dbReference>
<dbReference type="Pfam" id="PF02884">
    <property type="entry name" value="Lyase_8_C"/>
    <property type="match status" value="1"/>
</dbReference>
<keyword evidence="5" id="KW-0456">Lyase</keyword>
<proteinExistence type="inferred from homology"/>
<dbReference type="RefSeq" id="WP_018381836.1">
    <property type="nucleotide sequence ID" value="NZ_LLZU01000038.1"/>
</dbReference>
<dbReference type="EMBL" id="LLZU01000038">
    <property type="protein sequence ID" value="KRV47032.1"/>
    <property type="molecule type" value="Genomic_DNA"/>
</dbReference>
<dbReference type="InterPro" id="IPR014718">
    <property type="entry name" value="GH-type_carb-bd"/>
</dbReference>
<dbReference type="InterPro" id="IPR008929">
    <property type="entry name" value="Chondroitin_lyas"/>
</dbReference>
<evidence type="ECO:0000259" key="8">
    <source>
        <dbReference type="Pfam" id="PF02278"/>
    </source>
</evidence>
<gene>
    <name evidence="12" type="ORF">AQ490_09755</name>
</gene>
<dbReference type="PROSITE" id="PS51318">
    <property type="entry name" value="TAT"/>
    <property type="match status" value="1"/>
</dbReference>
<comment type="subcellular location">
    <subcellularLocation>
        <location evidence="1">Secreted</location>
    </subcellularLocation>
</comment>
<name>A0A0T6LLZ6_WENVI</name>
<dbReference type="GO" id="GO:0005576">
    <property type="term" value="C:extracellular region"/>
    <property type="evidence" value="ECO:0007669"/>
    <property type="project" value="UniProtKB-SubCell"/>
</dbReference>
<dbReference type="GO" id="GO:0005975">
    <property type="term" value="P:carbohydrate metabolic process"/>
    <property type="evidence" value="ECO:0007669"/>
    <property type="project" value="InterPro"/>
</dbReference>
<feature type="domain" description="Polysaccharide lyase family 8 C-terminal" evidence="9">
    <location>
        <begin position="699"/>
        <end position="747"/>
    </location>
</feature>
<feature type="active site" evidence="6">
    <location>
        <position position="278"/>
    </location>
</feature>
<dbReference type="InterPro" id="IPR003159">
    <property type="entry name" value="Lyase_8_central_dom"/>
</dbReference>
<evidence type="ECO:0000256" key="6">
    <source>
        <dbReference type="PIRSR" id="PIRSR638970-1"/>
    </source>
</evidence>
<dbReference type="InterPro" id="IPR006311">
    <property type="entry name" value="TAT_signal"/>
</dbReference>
<reference evidence="12 13" key="1">
    <citation type="submission" date="2015-10" db="EMBL/GenBank/DDBJ databases">
        <title>Draft genome sequence of pyrrolomycin-producing Streptomyces vitaminophilus.</title>
        <authorList>
            <person name="Graham D.E."/>
            <person name="Mahan K.M."/>
            <person name="Klingeman D.M."/>
            <person name="Hettich R.L."/>
            <person name="Parry R.J."/>
        </authorList>
    </citation>
    <scope>NUCLEOTIDE SEQUENCE [LARGE SCALE GENOMIC DNA]</scope>
    <source>
        <strain evidence="12 13">ATCC 31673</strain>
    </source>
</reference>
<keyword evidence="4" id="KW-0732">Signal</keyword>
<accession>A0A0T6LLZ6</accession>
<protein>
    <recommendedName>
        <fullName evidence="14">Hyaluronate lyase</fullName>
    </recommendedName>
</protein>
<evidence type="ECO:0000256" key="7">
    <source>
        <dbReference type="SAM" id="MobiDB-lite"/>
    </source>
</evidence>
<dbReference type="GO" id="GO:0030246">
    <property type="term" value="F:carbohydrate binding"/>
    <property type="evidence" value="ECO:0007669"/>
    <property type="project" value="InterPro"/>
</dbReference>
<dbReference type="InterPro" id="IPR011013">
    <property type="entry name" value="Gal_mutarotase_sf_dom"/>
</dbReference>
<dbReference type="Gene3D" id="1.50.10.100">
    <property type="entry name" value="Chondroitin AC/alginate lyase"/>
    <property type="match status" value="1"/>
</dbReference>
<dbReference type="Pfam" id="PF24517">
    <property type="entry name" value="CBM96"/>
    <property type="match status" value="1"/>
</dbReference>
<dbReference type="Pfam" id="PF02278">
    <property type="entry name" value="Lyase_8"/>
    <property type="match status" value="1"/>
</dbReference>
<dbReference type="STRING" id="76728.AQ490_09755"/>
<feature type="region of interest" description="Disordered" evidence="7">
    <location>
        <begin position="25"/>
        <end position="44"/>
    </location>
</feature>
<dbReference type="SUPFAM" id="SSF49863">
    <property type="entry name" value="Hyaluronate lyase-like, C-terminal domain"/>
    <property type="match status" value="1"/>
</dbReference>
<evidence type="ECO:0000256" key="5">
    <source>
        <dbReference type="ARBA" id="ARBA00023239"/>
    </source>
</evidence>
<evidence type="ECO:0000313" key="13">
    <source>
        <dbReference type="Proteomes" id="UP000050867"/>
    </source>
</evidence>
<dbReference type="Gene3D" id="2.70.98.10">
    <property type="match status" value="1"/>
</dbReference>
<feature type="domain" description="Polysaccharide lyase family 8 central" evidence="8">
    <location>
        <begin position="417"/>
        <end position="665"/>
    </location>
</feature>
<evidence type="ECO:0000313" key="12">
    <source>
        <dbReference type="EMBL" id="KRV47032.1"/>
    </source>
</evidence>
<dbReference type="NCBIfam" id="NF033679">
    <property type="entry name" value="DNRLRE_dom"/>
    <property type="match status" value="1"/>
</dbReference>
<organism evidence="12 13">
    <name type="scientific">Wenjunlia vitaminophila</name>
    <name type="common">Streptomyces vitaminophilus</name>
    <dbReference type="NCBI Taxonomy" id="76728"/>
    <lineage>
        <taxon>Bacteria</taxon>
        <taxon>Bacillati</taxon>
        <taxon>Actinomycetota</taxon>
        <taxon>Actinomycetes</taxon>
        <taxon>Kitasatosporales</taxon>
        <taxon>Streptomycetaceae</taxon>
        <taxon>Wenjunlia</taxon>
    </lineage>
</organism>
<dbReference type="CDD" id="cd01083">
    <property type="entry name" value="GAG_Lyase"/>
    <property type="match status" value="1"/>
</dbReference>
<dbReference type="InterPro" id="IPR012970">
    <property type="entry name" value="Lyase_8_alpha_N"/>
</dbReference>
<dbReference type="SUPFAM" id="SSF48230">
    <property type="entry name" value="Chondroitin AC/alginate lyase"/>
    <property type="match status" value="1"/>
</dbReference>
<dbReference type="eggNOG" id="COG5492">
    <property type="taxonomic scope" value="Bacteria"/>
</dbReference>
<comment type="caution">
    <text evidence="12">The sequence shown here is derived from an EMBL/GenBank/DDBJ whole genome shotgun (WGS) entry which is preliminary data.</text>
</comment>
<feature type="domain" description="Carbohydrate-binding module family 96" evidence="11">
    <location>
        <begin position="806"/>
        <end position="969"/>
    </location>
</feature>
<dbReference type="PANTHER" id="PTHR38481">
    <property type="entry name" value="HYALURONATE LYASE"/>
    <property type="match status" value="1"/>
</dbReference>
<evidence type="ECO:0000256" key="4">
    <source>
        <dbReference type="ARBA" id="ARBA00022729"/>
    </source>
</evidence>
<feature type="domain" description="Polysaccharide lyase 8 N-terminal alpha-helical" evidence="10">
    <location>
        <begin position="55"/>
        <end position="364"/>
    </location>
</feature>
<dbReference type="InterPro" id="IPR055372">
    <property type="entry name" value="CBM96"/>
</dbReference>
<evidence type="ECO:0000256" key="3">
    <source>
        <dbReference type="ARBA" id="ARBA00022525"/>
    </source>
</evidence>
<evidence type="ECO:0000259" key="11">
    <source>
        <dbReference type="Pfam" id="PF24517"/>
    </source>
</evidence>
<dbReference type="OrthoDB" id="6636047at2"/>
<dbReference type="InterPro" id="IPR011071">
    <property type="entry name" value="Lyase_8-like_C"/>
</dbReference>
<keyword evidence="3" id="KW-0964">Secreted</keyword>
<dbReference type="Gene3D" id="2.60.220.10">
    <property type="entry name" value="Polysaccharide lyase family 8-like, C-terminal"/>
    <property type="match status" value="1"/>
</dbReference>
<dbReference type="AlphaFoldDB" id="A0A0T6LLZ6"/>
<dbReference type="GO" id="GO:0016837">
    <property type="term" value="F:carbon-oxygen lyase activity, acting on polysaccharides"/>
    <property type="evidence" value="ECO:0007669"/>
    <property type="project" value="UniProtKB-ARBA"/>
</dbReference>
<evidence type="ECO:0000259" key="10">
    <source>
        <dbReference type="Pfam" id="PF08124"/>
    </source>
</evidence>
<dbReference type="InterPro" id="IPR004103">
    <property type="entry name" value="Lyase_8_C"/>
</dbReference>
<evidence type="ECO:0000256" key="2">
    <source>
        <dbReference type="ARBA" id="ARBA00006699"/>
    </source>
</evidence>
<dbReference type="Pfam" id="PF08124">
    <property type="entry name" value="Lyase_8_N"/>
    <property type="match status" value="1"/>
</dbReference>
<evidence type="ECO:0000256" key="1">
    <source>
        <dbReference type="ARBA" id="ARBA00004613"/>
    </source>
</evidence>